<reference evidence="3" key="1">
    <citation type="journal article" date="2015" name="PLoS Genet.">
        <title>Genome Sequence and Transcriptome Analyses of Chrysochromulina tobin: Metabolic Tools for Enhanced Algal Fitness in the Prominent Order Prymnesiales (Haptophyceae).</title>
        <authorList>
            <person name="Hovde B.T."/>
            <person name="Deodato C.R."/>
            <person name="Hunsperger H.M."/>
            <person name="Ryken S.A."/>
            <person name="Yost W."/>
            <person name="Jha R.K."/>
            <person name="Patterson J."/>
            <person name="Monnat R.J. Jr."/>
            <person name="Barlow S.B."/>
            <person name="Starkenburg S.R."/>
            <person name="Cattolico R.A."/>
        </authorList>
    </citation>
    <scope>NUCLEOTIDE SEQUENCE</scope>
    <source>
        <strain evidence="3">CCMP291</strain>
    </source>
</reference>
<accession>A0A0M0JIU3</accession>
<keyword evidence="3" id="KW-1185">Reference proteome</keyword>
<evidence type="ECO:0000313" key="2">
    <source>
        <dbReference type="EMBL" id="KOO26415.1"/>
    </source>
</evidence>
<keyword evidence="1" id="KW-0812">Transmembrane</keyword>
<organism evidence="2 3">
    <name type="scientific">Chrysochromulina tobinii</name>
    <dbReference type="NCBI Taxonomy" id="1460289"/>
    <lineage>
        <taxon>Eukaryota</taxon>
        <taxon>Haptista</taxon>
        <taxon>Haptophyta</taxon>
        <taxon>Prymnesiophyceae</taxon>
        <taxon>Prymnesiales</taxon>
        <taxon>Chrysochromulinaceae</taxon>
        <taxon>Chrysochromulina</taxon>
    </lineage>
</organism>
<name>A0A0M0JIU3_9EUKA</name>
<comment type="caution">
    <text evidence="2">The sequence shown here is derived from an EMBL/GenBank/DDBJ whole genome shotgun (WGS) entry which is preliminary data.</text>
</comment>
<keyword evidence="1" id="KW-0472">Membrane</keyword>
<sequence length="81" mass="8905">MSPNTSPEVYGEGEVMLLLAELGVLASLCTAQVGSVVQQTMEVARRARKEREQLGRAANQFIFRDYMHVDEPKGLIKGLLG</sequence>
<dbReference type="Proteomes" id="UP000037460">
    <property type="component" value="Unassembled WGS sequence"/>
</dbReference>
<evidence type="ECO:0000256" key="1">
    <source>
        <dbReference type="SAM" id="Phobius"/>
    </source>
</evidence>
<keyword evidence="1" id="KW-1133">Transmembrane helix</keyword>
<feature type="transmembrane region" description="Helical" evidence="1">
    <location>
        <begin position="15"/>
        <end position="37"/>
    </location>
</feature>
<dbReference type="AlphaFoldDB" id="A0A0M0JIU3"/>
<evidence type="ECO:0000313" key="3">
    <source>
        <dbReference type="Proteomes" id="UP000037460"/>
    </source>
</evidence>
<gene>
    <name evidence="2" type="ORF">Ctob_009362</name>
</gene>
<proteinExistence type="predicted"/>
<protein>
    <submittedName>
        <fullName evidence="2">Uncharacterized protein</fullName>
    </submittedName>
</protein>
<dbReference type="EMBL" id="JWZX01002855">
    <property type="protein sequence ID" value="KOO26415.1"/>
    <property type="molecule type" value="Genomic_DNA"/>
</dbReference>